<dbReference type="AlphaFoldDB" id="A0A164N3F0"/>
<dbReference type="PANTHER" id="PTHR48104:SF30">
    <property type="entry name" value="METACASPASE-1"/>
    <property type="match status" value="1"/>
</dbReference>
<keyword evidence="2" id="KW-0812">Transmembrane</keyword>
<sequence length="350" mass="39523">MSMSFSLTKSLQNTFPHAFPPFADSLSFWVLLIPQWLGLQGDMGLALAVPVLTVLVTVYFFYSRRPRQTIWRLTKSRGPRKSANHKALIIGVAHVSGHRELDDLDAAHSDAQRIFQFLLKNGWDQDRIIKLVDTRDSPSNLRPTEANIKRSMRKLVENARAGDELFLYVATHGFQRDCKGGDEEDLKDELIYSCDGCEIVDNTLFDIAIKPLPKGCKMTVLFDTCSAGTGMDLPYRTDRGISEEIMPKQLPMTSVKPKMRESNGSVVMWASCHDGQASLEIQVTEGNKTYKTGAFTHTFLQEFRSSEFGSDPSHRNLYGRIRNTFLEKEIPHEVQLSSSLPLNVDDRFSV</sequence>
<dbReference type="PANTHER" id="PTHR48104">
    <property type="entry name" value="METACASPASE-4"/>
    <property type="match status" value="1"/>
</dbReference>
<dbReference type="SUPFAM" id="SSF52129">
    <property type="entry name" value="Caspase-like"/>
    <property type="match status" value="1"/>
</dbReference>
<evidence type="ECO:0000313" key="3">
    <source>
        <dbReference type="EMBL" id="KZS87310.1"/>
    </source>
</evidence>
<dbReference type="InterPro" id="IPR050452">
    <property type="entry name" value="Metacaspase"/>
</dbReference>
<dbReference type="OrthoDB" id="3223806at2759"/>
<dbReference type="InterPro" id="IPR029030">
    <property type="entry name" value="Caspase-like_dom_sf"/>
</dbReference>
<feature type="transmembrane region" description="Helical" evidence="2">
    <location>
        <begin position="43"/>
        <end position="62"/>
    </location>
</feature>
<protein>
    <recommendedName>
        <fullName evidence="5">Peptidase C14</fullName>
    </recommendedName>
</protein>
<dbReference type="EMBL" id="KV419452">
    <property type="protein sequence ID" value="KZS87310.1"/>
    <property type="molecule type" value="Genomic_DNA"/>
</dbReference>
<evidence type="ECO:0008006" key="5">
    <source>
        <dbReference type="Google" id="ProtNLM"/>
    </source>
</evidence>
<dbReference type="GO" id="GO:0004197">
    <property type="term" value="F:cysteine-type endopeptidase activity"/>
    <property type="evidence" value="ECO:0007669"/>
    <property type="project" value="TreeGrafter"/>
</dbReference>
<accession>A0A164N3F0</accession>
<dbReference type="Proteomes" id="UP000076722">
    <property type="component" value="Unassembled WGS sequence"/>
</dbReference>
<gene>
    <name evidence="3" type="ORF">SISNIDRAFT_491167</name>
</gene>
<evidence type="ECO:0000313" key="4">
    <source>
        <dbReference type="Proteomes" id="UP000076722"/>
    </source>
</evidence>
<evidence type="ECO:0000256" key="2">
    <source>
        <dbReference type="SAM" id="Phobius"/>
    </source>
</evidence>
<reference evidence="3 4" key="1">
    <citation type="journal article" date="2016" name="Mol. Biol. Evol.">
        <title>Comparative Genomics of Early-Diverging Mushroom-Forming Fungi Provides Insights into the Origins of Lignocellulose Decay Capabilities.</title>
        <authorList>
            <person name="Nagy L.G."/>
            <person name="Riley R."/>
            <person name="Tritt A."/>
            <person name="Adam C."/>
            <person name="Daum C."/>
            <person name="Floudas D."/>
            <person name="Sun H."/>
            <person name="Yadav J.S."/>
            <person name="Pangilinan J."/>
            <person name="Larsson K.H."/>
            <person name="Matsuura K."/>
            <person name="Barry K."/>
            <person name="Labutti K."/>
            <person name="Kuo R."/>
            <person name="Ohm R.A."/>
            <person name="Bhattacharya S.S."/>
            <person name="Shirouzu T."/>
            <person name="Yoshinaga Y."/>
            <person name="Martin F.M."/>
            <person name="Grigoriev I.V."/>
            <person name="Hibbett D.S."/>
        </authorList>
    </citation>
    <scope>NUCLEOTIDE SEQUENCE [LARGE SCALE GENOMIC DNA]</scope>
    <source>
        <strain evidence="3 4">HHB9708</strain>
    </source>
</reference>
<comment type="similarity">
    <text evidence="1">Belongs to the peptidase C14B family.</text>
</comment>
<keyword evidence="2" id="KW-1133">Transmembrane helix</keyword>
<keyword evidence="4" id="KW-1185">Reference proteome</keyword>
<evidence type="ECO:0000256" key="1">
    <source>
        <dbReference type="ARBA" id="ARBA00009005"/>
    </source>
</evidence>
<dbReference type="GO" id="GO:0006508">
    <property type="term" value="P:proteolysis"/>
    <property type="evidence" value="ECO:0007669"/>
    <property type="project" value="TreeGrafter"/>
</dbReference>
<proteinExistence type="inferred from homology"/>
<keyword evidence="2" id="KW-0472">Membrane</keyword>
<dbReference type="Gene3D" id="3.40.50.12660">
    <property type="match status" value="1"/>
</dbReference>
<organism evidence="3 4">
    <name type="scientific">Sistotremastrum niveocremeum HHB9708</name>
    <dbReference type="NCBI Taxonomy" id="1314777"/>
    <lineage>
        <taxon>Eukaryota</taxon>
        <taxon>Fungi</taxon>
        <taxon>Dikarya</taxon>
        <taxon>Basidiomycota</taxon>
        <taxon>Agaricomycotina</taxon>
        <taxon>Agaricomycetes</taxon>
        <taxon>Sistotremastrales</taxon>
        <taxon>Sistotremastraceae</taxon>
        <taxon>Sertulicium</taxon>
        <taxon>Sertulicium niveocremeum</taxon>
    </lineage>
</organism>
<name>A0A164N3F0_9AGAM</name>
<dbReference type="GO" id="GO:0005737">
    <property type="term" value="C:cytoplasm"/>
    <property type="evidence" value="ECO:0007669"/>
    <property type="project" value="TreeGrafter"/>
</dbReference>